<dbReference type="GO" id="GO:0004832">
    <property type="term" value="F:valine-tRNA ligase activity"/>
    <property type="evidence" value="ECO:0007669"/>
    <property type="project" value="UniProtKB-EC"/>
</dbReference>
<keyword evidence="3" id="KW-0547">Nucleotide-binding</keyword>
<dbReference type="InterPro" id="IPR019499">
    <property type="entry name" value="Val-tRNA_synth_tRNA-bd"/>
</dbReference>
<dbReference type="InterPro" id="IPR014729">
    <property type="entry name" value="Rossmann-like_a/b/a_fold"/>
</dbReference>
<keyword evidence="6" id="KW-0030">Aminoacyl-tRNA synthetase</keyword>
<dbReference type="InterPro" id="IPR037118">
    <property type="entry name" value="Val-tRNA_synth_C_sf"/>
</dbReference>
<dbReference type="PANTHER" id="PTHR11946">
    <property type="entry name" value="VALYL-TRNA SYNTHETASES"/>
    <property type="match status" value="1"/>
</dbReference>
<feature type="coiled-coil region" evidence="9">
    <location>
        <begin position="406"/>
        <end position="433"/>
    </location>
</feature>
<dbReference type="AlphaFoldDB" id="A0A2J8A6Y2"/>
<evidence type="ECO:0000256" key="3">
    <source>
        <dbReference type="ARBA" id="ARBA00022741"/>
    </source>
</evidence>
<dbReference type="InterPro" id="IPR010978">
    <property type="entry name" value="tRNA-bd_arm"/>
</dbReference>
<dbReference type="GO" id="GO:0006438">
    <property type="term" value="P:valyl-tRNA aminoacylation"/>
    <property type="evidence" value="ECO:0007669"/>
    <property type="project" value="InterPro"/>
</dbReference>
<feature type="domain" description="Aminoacyl-tRNA synthetase class Ia" evidence="10">
    <location>
        <begin position="254"/>
        <end position="349"/>
    </location>
</feature>
<dbReference type="SUPFAM" id="SSF52374">
    <property type="entry name" value="Nucleotidylyl transferase"/>
    <property type="match status" value="1"/>
</dbReference>
<evidence type="ECO:0000259" key="10">
    <source>
        <dbReference type="Pfam" id="PF00133"/>
    </source>
</evidence>
<evidence type="ECO:0000256" key="1">
    <source>
        <dbReference type="ARBA" id="ARBA00013169"/>
    </source>
</evidence>
<dbReference type="SUPFAM" id="SSF46589">
    <property type="entry name" value="tRNA-binding arm"/>
    <property type="match status" value="1"/>
</dbReference>
<evidence type="ECO:0000256" key="6">
    <source>
        <dbReference type="ARBA" id="ARBA00023146"/>
    </source>
</evidence>
<dbReference type="FunFam" id="1.10.287.380:FF:000001">
    <property type="entry name" value="Valine--tRNA ligase"/>
    <property type="match status" value="1"/>
</dbReference>
<keyword evidence="2 12" id="KW-0436">Ligase</keyword>
<dbReference type="OrthoDB" id="629407at2759"/>
<dbReference type="Pfam" id="PF00133">
    <property type="entry name" value="tRNA-synt_1"/>
    <property type="match status" value="2"/>
</dbReference>
<dbReference type="SUPFAM" id="SSF50677">
    <property type="entry name" value="ValRS/IleRS/LeuRS editing domain"/>
    <property type="match status" value="1"/>
</dbReference>
<accession>A0A2J8A6Y2</accession>
<dbReference type="InterPro" id="IPR002303">
    <property type="entry name" value="Valyl-tRNA_ligase"/>
</dbReference>
<dbReference type="EC" id="6.1.1.9" evidence="1"/>
<feature type="domain" description="Valyl-tRNA synthetase tRNA-binding arm" evidence="11">
    <location>
        <begin position="373"/>
        <end position="436"/>
    </location>
</feature>
<evidence type="ECO:0000256" key="5">
    <source>
        <dbReference type="ARBA" id="ARBA00022917"/>
    </source>
</evidence>
<gene>
    <name evidence="12" type="ORF">TSOC_005174</name>
</gene>
<dbReference type="Gene3D" id="3.40.50.620">
    <property type="entry name" value="HUPs"/>
    <property type="match status" value="2"/>
</dbReference>
<comment type="catalytic activity">
    <reaction evidence="8">
        <text>tRNA(Val) + L-valine + ATP = L-valyl-tRNA(Val) + AMP + diphosphate</text>
        <dbReference type="Rhea" id="RHEA:10704"/>
        <dbReference type="Rhea" id="RHEA-COMP:9672"/>
        <dbReference type="Rhea" id="RHEA-COMP:9708"/>
        <dbReference type="ChEBI" id="CHEBI:30616"/>
        <dbReference type="ChEBI" id="CHEBI:33019"/>
        <dbReference type="ChEBI" id="CHEBI:57762"/>
        <dbReference type="ChEBI" id="CHEBI:78442"/>
        <dbReference type="ChEBI" id="CHEBI:78537"/>
        <dbReference type="ChEBI" id="CHEBI:456215"/>
        <dbReference type="EC" id="6.1.1.9"/>
    </reaction>
</comment>
<dbReference type="GO" id="GO:0002161">
    <property type="term" value="F:aminoacyl-tRNA deacylase activity"/>
    <property type="evidence" value="ECO:0007669"/>
    <property type="project" value="InterPro"/>
</dbReference>
<keyword evidence="9" id="KW-0175">Coiled coil</keyword>
<dbReference type="InterPro" id="IPR002300">
    <property type="entry name" value="aa-tRNA-synth_Ia"/>
</dbReference>
<protein>
    <recommendedName>
        <fullName evidence="1">valine--tRNA ligase</fullName>
        <ecNumber evidence="1">6.1.1.9</ecNumber>
    </recommendedName>
    <alternativeName>
        <fullName evidence="7">Valyl-tRNA synthetase</fullName>
    </alternativeName>
</protein>
<dbReference type="Gene3D" id="1.10.287.380">
    <property type="entry name" value="Valyl-tRNA synthetase, C-terminal domain"/>
    <property type="match status" value="1"/>
</dbReference>
<evidence type="ECO:0000256" key="8">
    <source>
        <dbReference type="ARBA" id="ARBA00047552"/>
    </source>
</evidence>
<evidence type="ECO:0000256" key="7">
    <source>
        <dbReference type="ARBA" id="ARBA00029936"/>
    </source>
</evidence>
<evidence type="ECO:0000256" key="9">
    <source>
        <dbReference type="SAM" id="Coils"/>
    </source>
</evidence>
<sequence>MRSGVLGRCPAGPSPVATRRVETAQPSGMLYAVHCRSWASRILGRSGGASPRCALAATSGRRLLVPALHAAAVQELGTVSSSARPELAKNFEASTAEERIYTWYPVAGGDGSEFLPVATTRPETILGDTAVAVHPGDVRYKHLIGRECEVPMSGGRRIPIIGDEYVDPEFGTGAPQQLRSVVEKALAKEGLNRLDMGREEFTKRVWQYKEEYGGFITNQLRRLGASCDWSRERFTLDEGLSGGVPRSQRSGEVIEPLVSEQWFVRMQPLAGPALAAVADGSIAILPDRFAKVYNNWLENIKDWCISRQLWWGHRIPVWYVFPSPEAAAASPDGRSDTFVVARNEAEAASAAREQHGPGVALRQVLLPLAGLFDVAKELARLGKQKAKLDKDLAGIAGRLNNPSFMAKAAQEYVDEARAQEREAREKLALVDAKIAQVQALQAQAAQ</sequence>
<dbReference type="EMBL" id="PGGS01000136">
    <property type="protein sequence ID" value="PNH08292.1"/>
    <property type="molecule type" value="Genomic_DNA"/>
</dbReference>
<dbReference type="InterPro" id="IPR009008">
    <property type="entry name" value="Val/Leu/Ile-tRNA-synth_edit"/>
</dbReference>
<keyword evidence="4" id="KW-0067">ATP-binding</keyword>
<dbReference type="PRINTS" id="PR00986">
    <property type="entry name" value="TRNASYNTHVAL"/>
</dbReference>
<evidence type="ECO:0000313" key="13">
    <source>
        <dbReference type="Proteomes" id="UP000236333"/>
    </source>
</evidence>
<dbReference type="PANTHER" id="PTHR11946:SF93">
    <property type="entry name" value="VALINE--TRNA LIGASE, CHLOROPLASTIC_MITOCHONDRIAL 2"/>
    <property type="match status" value="1"/>
</dbReference>
<dbReference type="Pfam" id="PF10458">
    <property type="entry name" value="Val_tRNA-synt_C"/>
    <property type="match status" value="1"/>
</dbReference>
<proteinExistence type="predicted"/>
<reference evidence="12 13" key="1">
    <citation type="journal article" date="2017" name="Mol. Biol. Evol.">
        <title>The 4-celled Tetrabaena socialis nuclear genome reveals the essential components for genetic control of cell number at the origin of multicellularity in the volvocine lineage.</title>
        <authorList>
            <person name="Featherston J."/>
            <person name="Arakaki Y."/>
            <person name="Hanschen E.R."/>
            <person name="Ferris P.J."/>
            <person name="Michod R.E."/>
            <person name="Olson B.J.S.C."/>
            <person name="Nozaki H."/>
            <person name="Durand P.M."/>
        </authorList>
    </citation>
    <scope>NUCLEOTIDE SEQUENCE [LARGE SCALE GENOMIC DNA]</scope>
    <source>
        <strain evidence="12 13">NIES-571</strain>
    </source>
</reference>
<dbReference type="GO" id="GO:0005524">
    <property type="term" value="F:ATP binding"/>
    <property type="evidence" value="ECO:0007669"/>
    <property type="project" value="UniProtKB-KW"/>
</dbReference>
<evidence type="ECO:0000313" key="12">
    <source>
        <dbReference type="EMBL" id="PNH08292.1"/>
    </source>
</evidence>
<evidence type="ECO:0000256" key="2">
    <source>
        <dbReference type="ARBA" id="ARBA00022598"/>
    </source>
</evidence>
<dbReference type="Gene3D" id="3.90.740.10">
    <property type="entry name" value="Valyl/Leucyl/Isoleucyl-tRNA synthetase, editing domain"/>
    <property type="match status" value="1"/>
</dbReference>
<name>A0A2J8A6Y2_9CHLO</name>
<organism evidence="12 13">
    <name type="scientific">Tetrabaena socialis</name>
    <dbReference type="NCBI Taxonomy" id="47790"/>
    <lineage>
        <taxon>Eukaryota</taxon>
        <taxon>Viridiplantae</taxon>
        <taxon>Chlorophyta</taxon>
        <taxon>core chlorophytes</taxon>
        <taxon>Chlorophyceae</taxon>
        <taxon>CS clade</taxon>
        <taxon>Chlamydomonadales</taxon>
        <taxon>Tetrabaenaceae</taxon>
        <taxon>Tetrabaena</taxon>
    </lineage>
</organism>
<comment type="caution">
    <text evidence="12">The sequence shown here is derived from an EMBL/GenBank/DDBJ whole genome shotgun (WGS) entry which is preliminary data.</text>
</comment>
<dbReference type="GO" id="GO:0005829">
    <property type="term" value="C:cytosol"/>
    <property type="evidence" value="ECO:0007669"/>
    <property type="project" value="TreeGrafter"/>
</dbReference>
<feature type="domain" description="Aminoacyl-tRNA synthetase class Ia" evidence="10">
    <location>
        <begin position="179"/>
        <end position="243"/>
    </location>
</feature>
<evidence type="ECO:0000256" key="4">
    <source>
        <dbReference type="ARBA" id="ARBA00022840"/>
    </source>
</evidence>
<keyword evidence="5" id="KW-0648">Protein biosynthesis</keyword>
<dbReference type="Proteomes" id="UP000236333">
    <property type="component" value="Unassembled WGS sequence"/>
</dbReference>
<evidence type="ECO:0000259" key="11">
    <source>
        <dbReference type="Pfam" id="PF10458"/>
    </source>
</evidence>
<keyword evidence="13" id="KW-1185">Reference proteome</keyword>